<gene>
    <name evidence="1" type="ORF">M8C21_002366</name>
</gene>
<comment type="caution">
    <text evidence="1">The sequence shown here is derived from an EMBL/GenBank/DDBJ whole genome shotgun (WGS) entry which is preliminary data.</text>
</comment>
<dbReference type="EMBL" id="JAMZMK010008430">
    <property type="protein sequence ID" value="KAI7740431.1"/>
    <property type="molecule type" value="Genomic_DNA"/>
</dbReference>
<protein>
    <submittedName>
        <fullName evidence="1">Uncharacterized protein</fullName>
    </submittedName>
</protein>
<name>A0AAD5CEJ2_AMBAR</name>
<evidence type="ECO:0000313" key="2">
    <source>
        <dbReference type="Proteomes" id="UP001206925"/>
    </source>
</evidence>
<dbReference type="Proteomes" id="UP001206925">
    <property type="component" value="Unassembled WGS sequence"/>
</dbReference>
<feature type="non-terminal residue" evidence="1">
    <location>
        <position position="47"/>
    </location>
</feature>
<organism evidence="1 2">
    <name type="scientific">Ambrosia artemisiifolia</name>
    <name type="common">Common ragweed</name>
    <dbReference type="NCBI Taxonomy" id="4212"/>
    <lineage>
        <taxon>Eukaryota</taxon>
        <taxon>Viridiplantae</taxon>
        <taxon>Streptophyta</taxon>
        <taxon>Embryophyta</taxon>
        <taxon>Tracheophyta</taxon>
        <taxon>Spermatophyta</taxon>
        <taxon>Magnoliopsida</taxon>
        <taxon>eudicotyledons</taxon>
        <taxon>Gunneridae</taxon>
        <taxon>Pentapetalae</taxon>
        <taxon>asterids</taxon>
        <taxon>campanulids</taxon>
        <taxon>Asterales</taxon>
        <taxon>Asteraceae</taxon>
        <taxon>Asteroideae</taxon>
        <taxon>Heliantheae alliance</taxon>
        <taxon>Heliantheae</taxon>
        <taxon>Ambrosia</taxon>
    </lineage>
</organism>
<proteinExistence type="predicted"/>
<keyword evidence="2" id="KW-1185">Reference proteome</keyword>
<sequence length="47" mass="5653">MKEDGVCIGRALRDFYWLYSFVIKFPPNNVADVDRRKSTYCIDWIHI</sequence>
<reference evidence="1" key="1">
    <citation type="submission" date="2022-06" db="EMBL/GenBank/DDBJ databases">
        <title>Uncovering the hologenomic basis of an extraordinary plant invasion.</title>
        <authorList>
            <person name="Bieker V.C."/>
            <person name="Martin M.D."/>
            <person name="Gilbert T."/>
            <person name="Hodgins K."/>
            <person name="Battlay P."/>
            <person name="Petersen B."/>
            <person name="Wilson J."/>
        </authorList>
    </citation>
    <scope>NUCLEOTIDE SEQUENCE</scope>
    <source>
        <strain evidence="1">AA19_3_7</strain>
        <tissue evidence="1">Leaf</tissue>
    </source>
</reference>
<evidence type="ECO:0000313" key="1">
    <source>
        <dbReference type="EMBL" id="KAI7740431.1"/>
    </source>
</evidence>
<accession>A0AAD5CEJ2</accession>
<dbReference type="AlphaFoldDB" id="A0AAD5CEJ2"/>